<dbReference type="Pfam" id="PF20310">
    <property type="entry name" value="HTH_Tnp_2"/>
    <property type="match status" value="1"/>
</dbReference>
<dbReference type="EMBL" id="FOSJ01000015">
    <property type="protein sequence ID" value="SFK19960.1"/>
    <property type="molecule type" value="Genomic_DNA"/>
</dbReference>
<name>A0A1I3XKF6_9LACT</name>
<gene>
    <name evidence="2" type="ORF">SAMN04488569_101514</name>
</gene>
<organism evidence="2 3">
    <name type="scientific">Marinilactibacillus piezotolerans</name>
    <dbReference type="NCBI Taxonomy" id="258723"/>
    <lineage>
        <taxon>Bacteria</taxon>
        <taxon>Bacillati</taxon>
        <taxon>Bacillota</taxon>
        <taxon>Bacilli</taxon>
        <taxon>Lactobacillales</taxon>
        <taxon>Carnobacteriaceae</taxon>
        <taxon>Marinilactibacillus</taxon>
    </lineage>
</organism>
<dbReference type="InterPro" id="IPR046929">
    <property type="entry name" value="HTH_Tnp"/>
</dbReference>
<dbReference type="RefSeq" id="WP_087057660.1">
    <property type="nucleotide sequence ID" value="NZ_FOSJ01000015.1"/>
</dbReference>
<proteinExistence type="predicted"/>
<evidence type="ECO:0000256" key="1">
    <source>
        <dbReference type="SAM" id="MobiDB-lite"/>
    </source>
</evidence>
<reference evidence="3" key="1">
    <citation type="submission" date="2016-10" db="EMBL/GenBank/DDBJ databases">
        <authorList>
            <person name="Varghese N."/>
            <person name="Submissions S."/>
        </authorList>
    </citation>
    <scope>NUCLEOTIDE SEQUENCE [LARGE SCALE GENOMIC DNA]</scope>
    <source>
        <strain evidence="3">DSM 16108</strain>
    </source>
</reference>
<keyword evidence="3" id="KW-1185">Reference proteome</keyword>
<dbReference type="AlphaFoldDB" id="A0A1I3XKF6"/>
<feature type="region of interest" description="Disordered" evidence="1">
    <location>
        <begin position="126"/>
        <end position="147"/>
    </location>
</feature>
<dbReference type="Proteomes" id="UP000199589">
    <property type="component" value="Unassembled WGS sequence"/>
</dbReference>
<dbReference type="OrthoDB" id="1652943at2"/>
<feature type="compositionally biased region" description="Basic residues" evidence="1">
    <location>
        <begin position="127"/>
        <end position="141"/>
    </location>
</feature>
<evidence type="ECO:0000313" key="2">
    <source>
        <dbReference type="EMBL" id="SFK19960.1"/>
    </source>
</evidence>
<evidence type="ECO:0000313" key="3">
    <source>
        <dbReference type="Proteomes" id="UP000199589"/>
    </source>
</evidence>
<accession>A0A1I3XKF6</accession>
<sequence>MGKNYFTEEERKKLEENPYVEKVSLKAITYTETFKEHFAKEKALEKGPTQIFRDADFDVTVLGKDRIKTFSRRIKTMSHRLEGYTDLRSESSGRPPIKERTQEEEIAYLKHKVALQEQQIEALKKTNFIHRKAKRASHKKNSNSSKT</sequence>
<protein>
    <submittedName>
        <fullName evidence="2">Uncharacterized protein</fullName>
    </submittedName>
</protein>